<keyword evidence="2 6" id="KW-0812">Transmembrane</keyword>
<evidence type="ECO:0000256" key="1">
    <source>
        <dbReference type="ARBA" id="ARBA00004141"/>
    </source>
</evidence>
<proteinExistence type="predicted"/>
<keyword evidence="3" id="KW-0133">Cell shape</keyword>
<sequence>MSQLKEKFLAEVMQFIKSKEAKQVVYKELNYHLKQSEQELLSKGTDQSQAEKMAVQKMGSPSELGTRFNKLYRPLFDWKLFGLFLIVITMSLLPLINIQDNYAENFLLKQSCYILLGIITTIGVMLIDYRKIKSWSWLFLIVALVLLIALSFFPNVVINGKGYLHFASFTIAGEATFPLHLVFWAYFFSKEKPNLLIGFAVYFFSVLLFMKIPSISDVFIYTVLVLTLFVTSSIRKKTVYTTIGIAAGVLLTCVILFFTTLKEEQKMRLLVYLNPEKYADSEGYQYVVLKNLLHSGGWFGNEETPKFMVNMWTDFAFANITYFFGWILAGALIVQLTMLVIRLIMVSGKVKDIFGKQLIIGVCALLSIQMIYNVGMIFGFLPLVSISLPFISYGVTATVLNSLLIGIVLSVYRRKNLITEPS</sequence>
<name>A0A370FZ30_9BACI</name>
<feature type="transmembrane region" description="Helical" evidence="6">
    <location>
        <begin position="163"/>
        <end position="188"/>
    </location>
</feature>
<evidence type="ECO:0000256" key="3">
    <source>
        <dbReference type="ARBA" id="ARBA00022960"/>
    </source>
</evidence>
<dbReference type="AlphaFoldDB" id="A0A370FZ30"/>
<evidence type="ECO:0000256" key="4">
    <source>
        <dbReference type="ARBA" id="ARBA00022989"/>
    </source>
</evidence>
<feature type="transmembrane region" description="Helical" evidence="6">
    <location>
        <begin position="134"/>
        <end position="157"/>
    </location>
</feature>
<comment type="caution">
    <text evidence="7">The sequence shown here is derived from an EMBL/GenBank/DDBJ whole genome shotgun (WGS) entry which is preliminary data.</text>
</comment>
<evidence type="ECO:0000313" key="7">
    <source>
        <dbReference type="EMBL" id="RDI36887.1"/>
    </source>
</evidence>
<evidence type="ECO:0000313" key="8">
    <source>
        <dbReference type="Proteomes" id="UP000255326"/>
    </source>
</evidence>
<dbReference type="PANTHER" id="PTHR30474:SF1">
    <property type="entry name" value="PEPTIDOGLYCAN GLYCOSYLTRANSFERASE MRDB"/>
    <property type="match status" value="1"/>
</dbReference>
<gene>
    <name evidence="7" type="ORF">DFR59_12512</name>
</gene>
<feature type="transmembrane region" description="Helical" evidence="6">
    <location>
        <begin position="108"/>
        <end position="127"/>
    </location>
</feature>
<dbReference type="PANTHER" id="PTHR30474">
    <property type="entry name" value="CELL CYCLE PROTEIN"/>
    <property type="match status" value="1"/>
</dbReference>
<dbReference type="Proteomes" id="UP000255326">
    <property type="component" value="Unassembled WGS sequence"/>
</dbReference>
<dbReference type="RefSeq" id="WP_114747282.1">
    <property type="nucleotide sequence ID" value="NZ_QQAY01000025.1"/>
</dbReference>
<organism evidence="7 8">
    <name type="scientific">Falsibacillus pallidus</name>
    <dbReference type="NCBI Taxonomy" id="493781"/>
    <lineage>
        <taxon>Bacteria</taxon>
        <taxon>Bacillati</taxon>
        <taxon>Bacillota</taxon>
        <taxon>Bacilli</taxon>
        <taxon>Bacillales</taxon>
        <taxon>Bacillaceae</taxon>
        <taxon>Falsibacillus</taxon>
    </lineage>
</organism>
<accession>A0A370FZ30</accession>
<keyword evidence="4 6" id="KW-1133">Transmembrane helix</keyword>
<dbReference type="EMBL" id="QQAY01000025">
    <property type="protein sequence ID" value="RDI36887.1"/>
    <property type="molecule type" value="Genomic_DNA"/>
</dbReference>
<dbReference type="GO" id="GO:0015648">
    <property type="term" value="F:lipid-linked peptidoglycan transporter activity"/>
    <property type="evidence" value="ECO:0007669"/>
    <property type="project" value="TreeGrafter"/>
</dbReference>
<dbReference type="GO" id="GO:0005886">
    <property type="term" value="C:plasma membrane"/>
    <property type="evidence" value="ECO:0007669"/>
    <property type="project" value="TreeGrafter"/>
</dbReference>
<feature type="transmembrane region" description="Helical" evidence="6">
    <location>
        <begin position="320"/>
        <end position="346"/>
    </location>
</feature>
<keyword evidence="7" id="KW-0132">Cell division</keyword>
<keyword evidence="8" id="KW-1185">Reference proteome</keyword>
<dbReference type="Pfam" id="PF01098">
    <property type="entry name" value="FTSW_RODA_SPOVE"/>
    <property type="match status" value="1"/>
</dbReference>
<protein>
    <submittedName>
        <fullName evidence="7">Cell division protein FtsW (Lipid II flippase)</fullName>
    </submittedName>
</protein>
<evidence type="ECO:0000256" key="6">
    <source>
        <dbReference type="SAM" id="Phobius"/>
    </source>
</evidence>
<dbReference type="GO" id="GO:0032153">
    <property type="term" value="C:cell division site"/>
    <property type="evidence" value="ECO:0007669"/>
    <property type="project" value="TreeGrafter"/>
</dbReference>
<dbReference type="GO" id="GO:0051301">
    <property type="term" value="P:cell division"/>
    <property type="evidence" value="ECO:0007669"/>
    <property type="project" value="UniProtKB-KW"/>
</dbReference>
<dbReference type="GO" id="GO:0008360">
    <property type="term" value="P:regulation of cell shape"/>
    <property type="evidence" value="ECO:0007669"/>
    <property type="project" value="UniProtKB-KW"/>
</dbReference>
<keyword evidence="7" id="KW-0131">Cell cycle</keyword>
<feature type="transmembrane region" description="Helical" evidence="6">
    <location>
        <begin position="358"/>
        <end position="384"/>
    </location>
</feature>
<evidence type="ECO:0000256" key="5">
    <source>
        <dbReference type="ARBA" id="ARBA00023136"/>
    </source>
</evidence>
<dbReference type="OrthoDB" id="2192428at2"/>
<feature type="transmembrane region" description="Helical" evidence="6">
    <location>
        <begin position="76"/>
        <end position="96"/>
    </location>
</feature>
<keyword evidence="5 6" id="KW-0472">Membrane</keyword>
<comment type="subcellular location">
    <subcellularLocation>
        <location evidence="1">Membrane</location>
        <topology evidence="1">Multi-pass membrane protein</topology>
    </subcellularLocation>
</comment>
<feature type="transmembrane region" description="Helical" evidence="6">
    <location>
        <begin position="390"/>
        <end position="412"/>
    </location>
</feature>
<reference evidence="7 8" key="1">
    <citation type="submission" date="2018-07" db="EMBL/GenBank/DDBJ databases">
        <title>Genomic Encyclopedia of Type Strains, Phase IV (KMG-IV): sequencing the most valuable type-strain genomes for metagenomic binning, comparative biology and taxonomic classification.</title>
        <authorList>
            <person name="Goeker M."/>
        </authorList>
    </citation>
    <scope>NUCLEOTIDE SEQUENCE [LARGE SCALE GENOMIC DNA]</scope>
    <source>
        <strain evidence="7 8">DSM 25281</strain>
    </source>
</reference>
<dbReference type="InterPro" id="IPR001182">
    <property type="entry name" value="FtsW/RodA"/>
</dbReference>
<feature type="transmembrane region" description="Helical" evidence="6">
    <location>
        <begin position="239"/>
        <end position="261"/>
    </location>
</feature>
<evidence type="ECO:0000256" key="2">
    <source>
        <dbReference type="ARBA" id="ARBA00022692"/>
    </source>
</evidence>